<dbReference type="EMBL" id="KV750700">
    <property type="protein sequence ID" value="OCL03659.1"/>
    <property type="molecule type" value="Genomic_DNA"/>
</dbReference>
<proteinExistence type="predicted"/>
<feature type="coiled-coil region" evidence="1">
    <location>
        <begin position="96"/>
        <end position="123"/>
    </location>
</feature>
<evidence type="ECO:0000256" key="1">
    <source>
        <dbReference type="SAM" id="Coils"/>
    </source>
</evidence>
<keyword evidence="1" id="KW-0175">Coiled coil</keyword>
<evidence type="ECO:0000313" key="3">
    <source>
        <dbReference type="Proteomes" id="UP000250140"/>
    </source>
</evidence>
<dbReference type="OrthoDB" id="3558752at2759"/>
<evidence type="ECO:0000313" key="2">
    <source>
        <dbReference type="EMBL" id="OCL03659.1"/>
    </source>
</evidence>
<organism evidence="2 3">
    <name type="scientific">Glonium stellatum</name>
    <dbReference type="NCBI Taxonomy" id="574774"/>
    <lineage>
        <taxon>Eukaryota</taxon>
        <taxon>Fungi</taxon>
        <taxon>Dikarya</taxon>
        <taxon>Ascomycota</taxon>
        <taxon>Pezizomycotina</taxon>
        <taxon>Dothideomycetes</taxon>
        <taxon>Pleosporomycetidae</taxon>
        <taxon>Gloniales</taxon>
        <taxon>Gloniaceae</taxon>
        <taxon>Glonium</taxon>
    </lineage>
</organism>
<reference evidence="2 3" key="1">
    <citation type="journal article" date="2016" name="Nat. Commun.">
        <title>Ectomycorrhizal ecology is imprinted in the genome of the dominant symbiotic fungus Cenococcum geophilum.</title>
        <authorList>
            <consortium name="DOE Joint Genome Institute"/>
            <person name="Peter M."/>
            <person name="Kohler A."/>
            <person name="Ohm R.A."/>
            <person name="Kuo A."/>
            <person name="Krutzmann J."/>
            <person name="Morin E."/>
            <person name="Arend M."/>
            <person name="Barry K.W."/>
            <person name="Binder M."/>
            <person name="Choi C."/>
            <person name="Clum A."/>
            <person name="Copeland A."/>
            <person name="Grisel N."/>
            <person name="Haridas S."/>
            <person name="Kipfer T."/>
            <person name="LaButti K."/>
            <person name="Lindquist E."/>
            <person name="Lipzen A."/>
            <person name="Maire R."/>
            <person name="Meier B."/>
            <person name="Mihaltcheva S."/>
            <person name="Molinier V."/>
            <person name="Murat C."/>
            <person name="Poggeler S."/>
            <person name="Quandt C.A."/>
            <person name="Sperisen C."/>
            <person name="Tritt A."/>
            <person name="Tisserant E."/>
            <person name="Crous P.W."/>
            <person name="Henrissat B."/>
            <person name="Nehls U."/>
            <person name="Egli S."/>
            <person name="Spatafora J.W."/>
            <person name="Grigoriev I.V."/>
            <person name="Martin F.M."/>
        </authorList>
    </citation>
    <scope>NUCLEOTIDE SEQUENCE [LARGE SCALE GENOMIC DNA]</scope>
    <source>
        <strain evidence="2 3">CBS 207.34</strain>
    </source>
</reference>
<protein>
    <submittedName>
        <fullName evidence="2">Uncharacterized protein</fullName>
    </submittedName>
</protein>
<dbReference type="AlphaFoldDB" id="A0A8E2JNF5"/>
<name>A0A8E2JNF5_9PEZI</name>
<accession>A0A8E2JNF5</accession>
<dbReference type="Proteomes" id="UP000250140">
    <property type="component" value="Unassembled WGS sequence"/>
</dbReference>
<gene>
    <name evidence="2" type="ORF">AOQ84DRAFT_302386</name>
</gene>
<keyword evidence="3" id="KW-1185">Reference proteome</keyword>
<sequence>MEVLAAVGLVGNIVQFIDFGGKLLARSAQLYRSGECALAENIDFETVTNDLVLLNKKLKDGATGTGDKALESLSLNKLKVKGKHQKWESIRKAIKSVRSKEDIERLEQRLSKFREEINLHIVVKLRYARFATCD</sequence>